<protein>
    <submittedName>
        <fullName evidence="2">Acyclic terpene utilization AtuA family protein</fullName>
    </submittedName>
</protein>
<feature type="domain" description="Acyclic terpene utilisation N-terminal" evidence="1">
    <location>
        <begin position="4"/>
        <end position="452"/>
    </location>
</feature>
<dbReference type="Proteomes" id="UP001176468">
    <property type="component" value="Unassembled WGS sequence"/>
</dbReference>
<keyword evidence="3" id="KW-1185">Reference proteome</keyword>
<evidence type="ECO:0000313" key="2">
    <source>
        <dbReference type="EMBL" id="MDO7843171.1"/>
    </source>
</evidence>
<evidence type="ECO:0000259" key="1">
    <source>
        <dbReference type="Pfam" id="PF07287"/>
    </source>
</evidence>
<organism evidence="2 3">
    <name type="scientific">Sphingomonas immobilis</name>
    <dbReference type="NCBI Taxonomy" id="3063997"/>
    <lineage>
        <taxon>Bacteria</taxon>
        <taxon>Pseudomonadati</taxon>
        <taxon>Pseudomonadota</taxon>
        <taxon>Alphaproteobacteria</taxon>
        <taxon>Sphingomonadales</taxon>
        <taxon>Sphingomonadaceae</taxon>
        <taxon>Sphingomonas</taxon>
    </lineage>
</organism>
<comment type="caution">
    <text evidence="2">The sequence shown here is derived from an EMBL/GenBank/DDBJ whole genome shotgun (WGS) entry which is preliminary data.</text>
</comment>
<evidence type="ECO:0000313" key="3">
    <source>
        <dbReference type="Proteomes" id="UP001176468"/>
    </source>
</evidence>
<accession>A0ABT9A2F2</accession>
<name>A0ABT9A2F2_9SPHN</name>
<dbReference type="PANTHER" id="PTHR47708:SF2">
    <property type="entry name" value="SI:CH73-132F6.5"/>
    <property type="match status" value="1"/>
</dbReference>
<gene>
    <name evidence="2" type="ORF">Q5H94_12625</name>
</gene>
<reference evidence="2" key="1">
    <citation type="submission" date="2023-07" db="EMBL/GenBank/DDBJ databases">
        <authorList>
            <person name="Kim M.K."/>
        </authorList>
    </citation>
    <scope>NUCLEOTIDE SEQUENCE</scope>
    <source>
        <strain evidence="2">CA1-15</strain>
    </source>
</reference>
<dbReference type="PANTHER" id="PTHR47708">
    <property type="match status" value="1"/>
</dbReference>
<dbReference type="RefSeq" id="WP_304561627.1">
    <property type="nucleotide sequence ID" value="NZ_JAUQSZ010000008.1"/>
</dbReference>
<sequence length="464" mass="50153">MKSVKLGTGLAFWGDSIRPAIEMVERADIQYLCCDHLAELTMSILNKQKSKRPDLGYTTDIIPFLRGVLRKCHERGIKIISNAGGANPESCAREVVKLCQEFGLYGMKVACVTGDDIMDRIDDVLAQGVALENTDTGQPLAEIRDRVTQANVYTGCEGIVEALENGADIVICGRVTDAAVYLGPMRYELGWGAEDWELLGAGTGIAHCVECGGQATGGLYSGGWDEMRNLPSLGYPVTTVFENGEAILSKTPQTGGGVTVGTVSEQLVYEVMDPANYLTADSVADVSQIKLDQIAPDQVKISNVTGKPAPATLKVNMGYRAGFVGEAQFTYTWPDAVKKAKAGLEFLAERLKQVDFKASETRVEYIGRNSMWGPELVANPGEDETELDEIVVRFAARCPTAEDARKVFTESVPLYNNGPAGASGIGTRPPIKELFGIWPCLIPREFVTQKVAITEVLQPEEVAA</sequence>
<dbReference type="Pfam" id="PF07287">
    <property type="entry name" value="AtuA"/>
    <property type="match status" value="1"/>
</dbReference>
<dbReference type="EMBL" id="JAUQSZ010000008">
    <property type="protein sequence ID" value="MDO7843171.1"/>
    <property type="molecule type" value="Genomic_DNA"/>
</dbReference>
<dbReference type="InterPro" id="IPR010839">
    <property type="entry name" value="AtuA_N"/>
</dbReference>
<proteinExistence type="predicted"/>